<evidence type="ECO:0000313" key="2">
    <source>
        <dbReference type="EMBL" id="KEQ82434.1"/>
    </source>
</evidence>
<dbReference type="Gene3D" id="3.60.21.10">
    <property type="match status" value="1"/>
</dbReference>
<dbReference type="OrthoDB" id="630188at2759"/>
<gene>
    <name evidence="2" type="ORF">M438DRAFT_347214</name>
</gene>
<proteinExistence type="predicted"/>
<accession>A0A074XFB5</accession>
<dbReference type="PANTHER" id="PTHR12905:SF18">
    <property type="entry name" value="ESTER HYDROLASE, PUTATIVE (AFU_ORTHOLOGUE AFUA_4G03130)-RELATED"/>
    <property type="match status" value="1"/>
</dbReference>
<keyword evidence="3" id="KW-1185">Reference proteome</keyword>
<dbReference type="RefSeq" id="XP_029758621.1">
    <property type="nucleotide sequence ID" value="XM_029905848.1"/>
</dbReference>
<dbReference type="PANTHER" id="PTHR12905">
    <property type="entry name" value="METALLOPHOSPHOESTERASE"/>
    <property type="match status" value="1"/>
</dbReference>
<dbReference type="SUPFAM" id="SSF56300">
    <property type="entry name" value="Metallo-dependent phosphatases"/>
    <property type="match status" value="1"/>
</dbReference>
<dbReference type="InterPro" id="IPR004843">
    <property type="entry name" value="Calcineurin-like_PHP"/>
</dbReference>
<dbReference type="GO" id="GO:0016787">
    <property type="term" value="F:hydrolase activity"/>
    <property type="evidence" value="ECO:0007669"/>
    <property type="project" value="InterPro"/>
</dbReference>
<sequence length="322" mass="36120">MFSPFAPPSPFEPPSLLYLFLLSPPKFLLRTLHRLISVLRSSASLPPNLLPIRVVCLSDTHCQVPEIVPDGDLLIHAGDLTQAGTPTELQAQIDWLNSLPHAHKVVIAGNHDTYLDPRSRTTLPPTDVEGASLDWGNIHYLQHSGTTLTFPSHRNRKLRIHGAPQIPACGGPEFAFQYPRGQDAWRDTIPSGVDILITHTPPKHHMDLYGLGCEHLLSELWRVKPRLHIFGHVHAGRGKETMYYDDAQKAFEDGCGRKDGFIRGFFDLWLWVDLVKVVWHGVGSVVWDRVWGGEGRASRLINASVMYINTGQLRNMPQVVEI</sequence>
<evidence type="ECO:0000259" key="1">
    <source>
        <dbReference type="Pfam" id="PF00149"/>
    </source>
</evidence>
<organism evidence="2 3">
    <name type="scientific">Aureobasidium pullulans EXF-150</name>
    <dbReference type="NCBI Taxonomy" id="1043002"/>
    <lineage>
        <taxon>Eukaryota</taxon>
        <taxon>Fungi</taxon>
        <taxon>Dikarya</taxon>
        <taxon>Ascomycota</taxon>
        <taxon>Pezizomycotina</taxon>
        <taxon>Dothideomycetes</taxon>
        <taxon>Dothideomycetidae</taxon>
        <taxon>Dothideales</taxon>
        <taxon>Saccotheciaceae</taxon>
        <taxon>Aureobasidium</taxon>
    </lineage>
</organism>
<dbReference type="GeneID" id="40748154"/>
<reference evidence="2 3" key="1">
    <citation type="journal article" date="2014" name="BMC Genomics">
        <title>Genome sequencing of four Aureobasidium pullulans varieties: biotechnological potential, stress tolerance, and description of new species.</title>
        <authorList>
            <person name="Gostin Ar C."/>
            <person name="Ohm R.A."/>
            <person name="Kogej T."/>
            <person name="Sonjak S."/>
            <person name="Turk M."/>
            <person name="Zajc J."/>
            <person name="Zalar P."/>
            <person name="Grube M."/>
            <person name="Sun H."/>
            <person name="Han J."/>
            <person name="Sharma A."/>
            <person name="Chiniquy J."/>
            <person name="Ngan C.Y."/>
            <person name="Lipzen A."/>
            <person name="Barry K."/>
            <person name="Grigoriev I.V."/>
            <person name="Gunde-Cimerman N."/>
        </authorList>
    </citation>
    <scope>NUCLEOTIDE SEQUENCE [LARGE SCALE GENOMIC DNA]</scope>
    <source>
        <strain evidence="2 3">EXF-150</strain>
    </source>
</reference>
<dbReference type="Proteomes" id="UP000030706">
    <property type="component" value="Unassembled WGS sequence"/>
</dbReference>
<name>A0A074XFB5_AURPU</name>
<dbReference type="CDD" id="cd07379">
    <property type="entry name" value="MPP_239FB"/>
    <property type="match status" value="1"/>
</dbReference>
<protein>
    <submittedName>
        <fullName evidence="2">Metallo-dependent phosphatase</fullName>
    </submittedName>
</protein>
<dbReference type="InterPro" id="IPR029052">
    <property type="entry name" value="Metallo-depent_PP-like"/>
</dbReference>
<dbReference type="EMBL" id="KL584987">
    <property type="protein sequence ID" value="KEQ82434.1"/>
    <property type="molecule type" value="Genomic_DNA"/>
</dbReference>
<dbReference type="HOGENOM" id="CLU_041441_3_0_1"/>
<feature type="domain" description="Calcineurin-like phosphoesterase" evidence="1">
    <location>
        <begin position="53"/>
        <end position="235"/>
    </location>
</feature>
<dbReference type="AlphaFoldDB" id="A0A074XFB5"/>
<dbReference type="Pfam" id="PF00149">
    <property type="entry name" value="Metallophos"/>
    <property type="match status" value="1"/>
</dbReference>
<evidence type="ECO:0000313" key="3">
    <source>
        <dbReference type="Proteomes" id="UP000030706"/>
    </source>
</evidence>
<dbReference type="InterPro" id="IPR051693">
    <property type="entry name" value="UPF0046_metallophosphoest"/>
</dbReference>